<feature type="domain" description="N-acetyltransferase" evidence="1">
    <location>
        <begin position="11"/>
        <end position="144"/>
    </location>
</feature>
<dbReference type="Gene3D" id="3.40.630.30">
    <property type="match status" value="1"/>
</dbReference>
<dbReference type="GO" id="GO:0016747">
    <property type="term" value="F:acyltransferase activity, transferring groups other than amino-acyl groups"/>
    <property type="evidence" value="ECO:0007669"/>
    <property type="project" value="InterPro"/>
</dbReference>
<dbReference type="SUPFAM" id="SSF55729">
    <property type="entry name" value="Acyl-CoA N-acyltransferases (Nat)"/>
    <property type="match status" value="1"/>
</dbReference>
<dbReference type="Proteomes" id="UP000186002">
    <property type="component" value="Unassembled WGS sequence"/>
</dbReference>
<dbReference type="PROSITE" id="PS51186">
    <property type="entry name" value="GNAT"/>
    <property type="match status" value="2"/>
</dbReference>
<reference evidence="2 3" key="1">
    <citation type="submission" date="2016-11" db="EMBL/GenBank/DDBJ databases">
        <authorList>
            <person name="Jaros S."/>
            <person name="Januszkiewicz K."/>
            <person name="Wedrychowicz H."/>
        </authorList>
    </citation>
    <scope>NUCLEOTIDE SEQUENCE [LARGE SCALE GENOMIC DNA]</scope>
    <source>
        <strain evidence="2 3">DSM 22153</strain>
    </source>
</reference>
<keyword evidence="2" id="KW-0808">Transferase</keyword>
<dbReference type="Pfam" id="PF18014">
    <property type="entry name" value="Acetyltransf_18"/>
    <property type="match status" value="1"/>
</dbReference>
<dbReference type="Pfam" id="PF13508">
    <property type="entry name" value="Acetyltransf_7"/>
    <property type="match status" value="1"/>
</dbReference>
<evidence type="ECO:0000313" key="3">
    <source>
        <dbReference type="Proteomes" id="UP000186002"/>
    </source>
</evidence>
<dbReference type="STRING" id="735517.SAMN05444272_4048"/>
<feature type="domain" description="N-acetyltransferase" evidence="1">
    <location>
        <begin position="148"/>
        <end position="288"/>
    </location>
</feature>
<dbReference type="InterPro" id="IPR016181">
    <property type="entry name" value="Acyl_CoA_acyltransferase"/>
</dbReference>
<dbReference type="PANTHER" id="PTHR47237:SF2">
    <property type="entry name" value="BLL4206 PROTEIN"/>
    <property type="match status" value="1"/>
</dbReference>
<dbReference type="EMBL" id="FRBW01000005">
    <property type="protein sequence ID" value="SHN09142.1"/>
    <property type="molecule type" value="Genomic_DNA"/>
</dbReference>
<dbReference type="PANTHER" id="PTHR47237">
    <property type="entry name" value="SLL0310 PROTEIN"/>
    <property type="match status" value="1"/>
</dbReference>
<evidence type="ECO:0000313" key="2">
    <source>
        <dbReference type="EMBL" id="SHN09142.1"/>
    </source>
</evidence>
<dbReference type="InterPro" id="IPR052729">
    <property type="entry name" value="Acyl/Acetyltrans_Enzymes"/>
</dbReference>
<protein>
    <submittedName>
        <fullName evidence="2">Acetyltransferase (GNAT) domain-containing protein</fullName>
    </submittedName>
</protein>
<organism evidence="2 3">
    <name type="scientific">Roseibium suaedae</name>
    <dbReference type="NCBI Taxonomy" id="735517"/>
    <lineage>
        <taxon>Bacteria</taxon>
        <taxon>Pseudomonadati</taxon>
        <taxon>Pseudomonadota</taxon>
        <taxon>Alphaproteobacteria</taxon>
        <taxon>Hyphomicrobiales</taxon>
        <taxon>Stappiaceae</taxon>
        <taxon>Roseibium</taxon>
    </lineage>
</organism>
<sequence>MENRKIDNFELTLMPMTEEHIPRLHELSIAVNWPHRPEDWAVALALGEGVIAFDEIGRPVSSAMVFPLGEEITHIGMVITSPRLQNHGSARWLMEEMLSRSKGTIRRLNATKAAYNLYLSMGFQPQGLVYQHQGIAKALSGDLAEEDSRVRPMTETDFDAVKHIDQLGFGSDRHHVLDHLLPLSEAFVLEDGGEIKGYAFCRRFGRGHVLGPVVAESEGDAVALIRPLIARHDGAFLRMDTRNAGGPLQTALELAGMSFYDNVTTMRLEPGGEAPALTIYGLANQALG</sequence>
<gene>
    <name evidence="2" type="ORF">SAMN05444272_4048</name>
</gene>
<proteinExistence type="predicted"/>
<evidence type="ECO:0000259" key="1">
    <source>
        <dbReference type="PROSITE" id="PS51186"/>
    </source>
</evidence>
<dbReference type="AlphaFoldDB" id="A0A1M7NYJ9"/>
<dbReference type="InterPro" id="IPR000182">
    <property type="entry name" value="GNAT_dom"/>
</dbReference>
<keyword evidence="3" id="KW-1185">Reference proteome</keyword>
<dbReference type="Gene3D" id="3.40.630.90">
    <property type="match status" value="1"/>
</dbReference>
<dbReference type="InterPro" id="IPR041496">
    <property type="entry name" value="YitH/HolE_GNAT"/>
</dbReference>
<name>A0A1M7NYJ9_9HYPH</name>
<accession>A0A1M7NYJ9</accession>
<dbReference type="OrthoDB" id="8453373at2"/>
<dbReference type="RefSeq" id="WP_073015154.1">
    <property type="nucleotide sequence ID" value="NZ_FRBW01000005.1"/>
</dbReference>